<evidence type="ECO:0000256" key="2">
    <source>
        <dbReference type="ARBA" id="ARBA00022448"/>
    </source>
</evidence>
<evidence type="ECO:0000259" key="5">
    <source>
        <dbReference type="Pfam" id="PF00496"/>
    </source>
</evidence>
<dbReference type="EMBL" id="VMNW02000006">
    <property type="protein sequence ID" value="KAA9164941.1"/>
    <property type="molecule type" value="Genomic_DNA"/>
</dbReference>
<dbReference type="InterPro" id="IPR039424">
    <property type="entry name" value="SBP_5"/>
</dbReference>
<evidence type="ECO:0000256" key="1">
    <source>
        <dbReference type="ARBA" id="ARBA00005695"/>
    </source>
</evidence>
<evidence type="ECO:0000313" key="6">
    <source>
        <dbReference type="EMBL" id="KAA9164941.1"/>
    </source>
</evidence>
<feature type="domain" description="Solute-binding protein family 5" evidence="5">
    <location>
        <begin position="126"/>
        <end position="466"/>
    </location>
</feature>
<dbReference type="GO" id="GO:0042597">
    <property type="term" value="C:periplasmic space"/>
    <property type="evidence" value="ECO:0007669"/>
    <property type="project" value="UniProtKB-ARBA"/>
</dbReference>
<evidence type="ECO:0000256" key="3">
    <source>
        <dbReference type="ARBA" id="ARBA00022729"/>
    </source>
</evidence>
<dbReference type="Gene3D" id="3.10.105.10">
    <property type="entry name" value="Dipeptide-binding Protein, Domain 3"/>
    <property type="match status" value="1"/>
</dbReference>
<dbReference type="GO" id="GO:0015833">
    <property type="term" value="P:peptide transport"/>
    <property type="evidence" value="ECO:0007669"/>
    <property type="project" value="TreeGrafter"/>
</dbReference>
<dbReference type="GO" id="GO:1904680">
    <property type="term" value="F:peptide transmembrane transporter activity"/>
    <property type="evidence" value="ECO:0007669"/>
    <property type="project" value="TreeGrafter"/>
</dbReference>
<evidence type="ECO:0000256" key="4">
    <source>
        <dbReference type="SAM" id="MobiDB-lite"/>
    </source>
</evidence>
<dbReference type="Gene3D" id="3.40.190.10">
    <property type="entry name" value="Periplasmic binding protein-like II"/>
    <property type="match status" value="1"/>
</dbReference>
<organism evidence="6 7">
    <name type="scientific">Amycolatopsis acidicola</name>
    <dbReference type="NCBI Taxonomy" id="2596893"/>
    <lineage>
        <taxon>Bacteria</taxon>
        <taxon>Bacillati</taxon>
        <taxon>Actinomycetota</taxon>
        <taxon>Actinomycetes</taxon>
        <taxon>Pseudonocardiales</taxon>
        <taxon>Pseudonocardiaceae</taxon>
        <taxon>Amycolatopsis</taxon>
    </lineage>
</organism>
<sequence length="552" mass="59286">MTERFPMPVTPSPARSPQLHRSDNMFDEHSLDRRALLRALGAVGLTVGLGGSTAFLAACKAGGGELPSADDAVPSADSATRTLRQSVAADLPSYDPYAIGADSYPLIRNMYEALVEYDHDGKPLLRLAESYDIAPDQTSVSVKIRSGVTFHNGRPLTAHEVVANYQLVADPKLGGLLTQIAGDVAHLEATDDRTVKFTFKGPRASQLITDVMNAVPIAWPSNSANIANTGIGTGPFKQGDRVPGQSWSLTRNDQYWGKKADLAGLNFQVITDPSVGVTALQSNQLDVVGSAPFSTIPQLKASFRRVDNPITAGTVVFYLNAAKAPLDNEDVRQAFRYAIDRATIVRNALFGEAKEKVLFWPPTSPAYDPELEKSEGFNLERARSKFASAGVTSLPDPILVPSSLPELQAAAEIVQASLAGIGIKVGVRSVGIPEYLQELTGGTSGIYILTIGNENKYPTLLTKTTFFSTADNVLFPGGKTPEYYTSAVDAATNAVSLDQQKAAFKNLNQALLRLSSTISVSSHPPLMYYANNVHKVDVNIDAEPYYGEAFFS</sequence>
<dbReference type="AlphaFoldDB" id="A0A5N0VJS3"/>
<protein>
    <submittedName>
        <fullName evidence="6">ABC transporter substrate-binding protein</fullName>
    </submittedName>
</protein>
<proteinExistence type="inferred from homology"/>
<dbReference type="GO" id="GO:0043190">
    <property type="term" value="C:ATP-binding cassette (ABC) transporter complex"/>
    <property type="evidence" value="ECO:0007669"/>
    <property type="project" value="InterPro"/>
</dbReference>
<feature type="region of interest" description="Disordered" evidence="4">
    <location>
        <begin position="1"/>
        <end position="21"/>
    </location>
</feature>
<dbReference type="OrthoDB" id="5243526at2"/>
<dbReference type="InterPro" id="IPR006311">
    <property type="entry name" value="TAT_signal"/>
</dbReference>
<dbReference type="InterPro" id="IPR000914">
    <property type="entry name" value="SBP_5_dom"/>
</dbReference>
<dbReference type="Proteomes" id="UP000319769">
    <property type="component" value="Unassembled WGS sequence"/>
</dbReference>
<dbReference type="PIRSF" id="PIRSF002741">
    <property type="entry name" value="MppA"/>
    <property type="match status" value="1"/>
</dbReference>
<gene>
    <name evidence="6" type="ORF">FPZ12_006715</name>
</gene>
<dbReference type="CDD" id="cd00995">
    <property type="entry name" value="PBP2_NikA_DppA_OppA_like"/>
    <property type="match status" value="1"/>
</dbReference>
<evidence type="ECO:0000313" key="7">
    <source>
        <dbReference type="Proteomes" id="UP000319769"/>
    </source>
</evidence>
<name>A0A5N0VJS3_9PSEU</name>
<keyword evidence="3" id="KW-0732">Signal</keyword>
<reference evidence="6" key="1">
    <citation type="submission" date="2019-09" db="EMBL/GenBank/DDBJ databases">
        <authorList>
            <person name="Teo W.F.A."/>
            <person name="Duangmal K."/>
        </authorList>
    </citation>
    <scope>NUCLEOTIDE SEQUENCE [LARGE SCALE GENOMIC DNA]</scope>
    <source>
        <strain evidence="6">K81G1</strain>
    </source>
</reference>
<accession>A0A5N0VJS3</accession>
<comment type="similarity">
    <text evidence="1">Belongs to the bacterial solute-binding protein 5 family.</text>
</comment>
<keyword evidence="7" id="KW-1185">Reference proteome</keyword>
<dbReference type="SUPFAM" id="SSF53850">
    <property type="entry name" value="Periplasmic binding protein-like II"/>
    <property type="match status" value="1"/>
</dbReference>
<dbReference type="PROSITE" id="PS51318">
    <property type="entry name" value="TAT"/>
    <property type="match status" value="1"/>
</dbReference>
<dbReference type="Pfam" id="PF00496">
    <property type="entry name" value="SBP_bac_5"/>
    <property type="match status" value="1"/>
</dbReference>
<keyword evidence="2" id="KW-0813">Transport</keyword>
<comment type="caution">
    <text evidence="6">The sequence shown here is derived from an EMBL/GenBank/DDBJ whole genome shotgun (WGS) entry which is preliminary data.</text>
</comment>
<dbReference type="InterPro" id="IPR030678">
    <property type="entry name" value="Peptide/Ni-bd"/>
</dbReference>
<dbReference type="PANTHER" id="PTHR30290:SF9">
    <property type="entry name" value="OLIGOPEPTIDE-BINDING PROTEIN APPA"/>
    <property type="match status" value="1"/>
</dbReference>
<dbReference type="PANTHER" id="PTHR30290">
    <property type="entry name" value="PERIPLASMIC BINDING COMPONENT OF ABC TRANSPORTER"/>
    <property type="match status" value="1"/>
</dbReference>